<proteinExistence type="predicted"/>
<feature type="compositionally biased region" description="Low complexity" evidence="1">
    <location>
        <begin position="28"/>
        <end position="49"/>
    </location>
</feature>
<gene>
    <name evidence="2" type="ORF">SAMN05421812_10586</name>
</gene>
<evidence type="ECO:0000256" key="1">
    <source>
        <dbReference type="SAM" id="MobiDB-lite"/>
    </source>
</evidence>
<name>A0A239M3I7_9ACTN</name>
<keyword evidence="3" id="KW-1185">Reference proteome</keyword>
<sequence length="429" mass="46570">MLLGVALAVAALAVPAVIVLRSGGEEPAVAAAPTPSASPSASAFVARSPEPGDPPEIEMAWAGERITEQLAVLNTAMHSGDLARFVSVTQDKGVRGELERRFRSLRAMRVSGFELRIERGPWVLKTVDGRPDWGVTIAVDHCFVVPGCDPEKVSIDMTWRETPAGFRMTRISAVQLTKNTPMPWEATTLVAAIGSRAMVAAPAAYASRARSFLPAAERAAKTADKYVLGPKPDRYIVYLAGAAEWKKWFGGGNADWVAGIALPVTTNRSDIVLRIDAVPGGYAEEIMKHEMGHVATLAGRDYRLIYDFRWWLSEGVAEYIEWDGRGLGAYDGRSDVRRFIREKRYAGDLDQLGPGDKTPDWQVSAHYGLGFYATRCIADQYGHAKLMAFTDAVLRGGRSPADESPTSLGAPWKTVSKKCLAYTKKAVGA</sequence>
<accession>A0A239M3I7</accession>
<organism evidence="2 3">
    <name type="scientific">Asanoa hainanensis</name>
    <dbReference type="NCBI Taxonomy" id="560556"/>
    <lineage>
        <taxon>Bacteria</taxon>
        <taxon>Bacillati</taxon>
        <taxon>Actinomycetota</taxon>
        <taxon>Actinomycetes</taxon>
        <taxon>Micromonosporales</taxon>
        <taxon>Micromonosporaceae</taxon>
        <taxon>Asanoa</taxon>
    </lineage>
</organism>
<dbReference type="Proteomes" id="UP000198362">
    <property type="component" value="Unassembled WGS sequence"/>
</dbReference>
<evidence type="ECO:0000313" key="2">
    <source>
        <dbReference type="EMBL" id="SNT37161.1"/>
    </source>
</evidence>
<dbReference type="EMBL" id="FZPH01000005">
    <property type="protein sequence ID" value="SNT37161.1"/>
    <property type="molecule type" value="Genomic_DNA"/>
</dbReference>
<dbReference type="AlphaFoldDB" id="A0A239M3I7"/>
<feature type="region of interest" description="Disordered" evidence="1">
    <location>
        <begin position="28"/>
        <end position="53"/>
    </location>
</feature>
<evidence type="ECO:0008006" key="4">
    <source>
        <dbReference type="Google" id="ProtNLM"/>
    </source>
</evidence>
<protein>
    <recommendedName>
        <fullName evidence="4">Peptidase MA superfamily protein</fullName>
    </recommendedName>
</protein>
<evidence type="ECO:0000313" key="3">
    <source>
        <dbReference type="Proteomes" id="UP000198362"/>
    </source>
</evidence>
<reference evidence="2 3" key="1">
    <citation type="submission" date="2017-06" db="EMBL/GenBank/DDBJ databases">
        <authorList>
            <person name="Kim H.J."/>
            <person name="Triplett B.A."/>
        </authorList>
    </citation>
    <scope>NUCLEOTIDE SEQUENCE [LARGE SCALE GENOMIC DNA]</scope>
    <source>
        <strain evidence="2 3">CGMCC 4.5593</strain>
    </source>
</reference>